<sequence length="343" mass="38123">MSRSKRTKGRRSTVSGESFLCSEGKSLTSEPQLREASQYGTVSIGSKPPSLLHFSLLFSSSHGTLVVNILGVSGTSKKRSHVFVRASLPPLCPSPQPLSSRRRSLSPELHSQSVLLHVGPMEELNVCTLRLAVYSRDFSGLREAMLGLVEISCEQMDLTPDTTCTFTREITPTKSKLKKSVSSQETLVHRKTSVCVPKVLGQVFILMQYQSVAQRIKLMVRKAEHLAKLTRIPGTPDHYVVVNMRQDGRVIATKETKGASGLNPIWNAPFLFDLPPGDISQLPLLFEFIIMQGRLYTKSSVLGHVIIGNSAPEEGQAQWRDMLSRGQIETARWHTIQPDVWYN</sequence>
<evidence type="ECO:0000313" key="4">
    <source>
        <dbReference type="Proteomes" id="UP001460270"/>
    </source>
</evidence>
<proteinExistence type="inferred from homology"/>
<accession>A0AAW0P0W1</accession>
<dbReference type="GO" id="GO:0098793">
    <property type="term" value="C:presynapse"/>
    <property type="evidence" value="ECO:0007669"/>
    <property type="project" value="GOC"/>
</dbReference>
<feature type="domain" description="C2" evidence="2">
    <location>
        <begin position="199"/>
        <end position="334"/>
    </location>
</feature>
<gene>
    <name evidence="3" type="ORF">WMY93_013739</name>
</gene>
<dbReference type="GO" id="GO:0070382">
    <property type="term" value="C:exocytic vesicle"/>
    <property type="evidence" value="ECO:0007669"/>
    <property type="project" value="TreeGrafter"/>
</dbReference>
<evidence type="ECO:0000259" key="2">
    <source>
        <dbReference type="PROSITE" id="PS50004"/>
    </source>
</evidence>
<dbReference type="PANTHER" id="PTHR10024:SF351">
    <property type="entry name" value="SYNAPTOTAGMIN-4-LIKE"/>
    <property type="match status" value="1"/>
</dbReference>
<dbReference type="PROSITE" id="PS50004">
    <property type="entry name" value="C2"/>
    <property type="match status" value="2"/>
</dbReference>
<comment type="similarity">
    <text evidence="1">Belongs to the synaptotagmin family.</text>
</comment>
<evidence type="ECO:0000313" key="3">
    <source>
        <dbReference type="EMBL" id="KAK7913528.1"/>
    </source>
</evidence>
<dbReference type="GO" id="GO:0005886">
    <property type="term" value="C:plasma membrane"/>
    <property type="evidence" value="ECO:0007669"/>
    <property type="project" value="TreeGrafter"/>
</dbReference>
<dbReference type="GO" id="GO:0048791">
    <property type="term" value="P:calcium ion-regulated exocytosis of neurotransmitter"/>
    <property type="evidence" value="ECO:0007669"/>
    <property type="project" value="TreeGrafter"/>
</dbReference>
<dbReference type="InterPro" id="IPR035892">
    <property type="entry name" value="C2_domain_sf"/>
</dbReference>
<dbReference type="SUPFAM" id="SSF49562">
    <property type="entry name" value="C2 domain (Calcium/lipid-binding domain, CaLB)"/>
    <property type="match status" value="2"/>
</dbReference>
<dbReference type="PANTHER" id="PTHR10024">
    <property type="entry name" value="SYNAPTOTAGMIN"/>
    <property type="match status" value="1"/>
</dbReference>
<dbReference type="Pfam" id="PF00168">
    <property type="entry name" value="C2"/>
    <property type="match status" value="2"/>
</dbReference>
<dbReference type="GO" id="GO:0006906">
    <property type="term" value="P:vesicle fusion"/>
    <property type="evidence" value="ECO:0007669"/>
    <property type="project" value="TreeGrafter"/>
</dbReference>
<feature type="domain" description="C2" evidence="2">
    <location>
        <begin position="48"/>
        <end position="166"/>
    </location>
</feature>
<name>A0AAW0P0W1_9GOBI</name>
<dbReference type="AlphaFoldDB" id="A0AAW0P0W1"/>
<dbReference type="SMART" id="SM00239">
    <property type="entry name" value="C2"/>
    <property type="match status" value="1"/>
</dbReference>
<keyword evidence="4" id="KW-1185">Reference proteome</keyword>
<evidence type="ECO:0000256" key="1">
    <source>
        <dbReference type="ARBA" id="ARBA00006996"/>
    </source>
</evidence>
<dbReference type="GO" id="GO:0005509">
    <property type="term" value="F:calcium ion binding"/>
    <property type="evidence" value="ECO:0007669"/>
    <property type="project" value="TreeGrafter"/>
</dbReference>
<dbReference type="InterPro" id="IPR000008">
    <property type="entry name" value="C2_dom"/>
</dbReference>
<organism evidence="3 4">
    <name type="scientific">Mugilogobius chulae</name>
    <name type="common">yellowstripe goby</name>
    <dbReference type="NCBI Taxonomy" id="88201"/>
    <lineage>
        <taxon>Eukaryota</taxon>
        <taxon>Metazoa</taxon>
        <taxon>Chordata</taxon>
        <taxon>Craniata</taxon>
        <taxon>Vertebrata</taxon>
        <taxon>Euteleostomi</taxon>
        <taxon>Actinopterygii</taxon>
        <taxon>Neopterygii</taxon>
        <taxon>Teleostei</taxon>
        <taxon>Neoteleostei</taxon>
        <taxon>Acanthomorphata</taxon>
        <taxon>Gobiaria</taxon>
        <taxon>Gobiiformes</taxon>
        <taxon>Gobioidei</taxon>
        <taxon>Gobiidae</taxon>
        <taxon>Gobionellinae</taxon>
        <taxon>Mugilogobius</taxon>
    </lineage>
</organism>
<dbReference type="GO" id="GO:0030424">
    <property type="term" value="C:axon"/>
    <property type="evidence" value="ECO:0007669"/>
    <property type="project" value="TreeGrafter"/>
</dbReference>
<dbReference type="EMBL" id="JBBPFD010000009">
    <property type="protein sequence ID" value="KAK7913528.1"/>
    <property type="molecule type" value="Genomic_DNA"/>
</dbReference>
<dbReference type="GO" id="GO:0001786">
    <property type="term" value="F:phosphatidylserine binding"/>
    <property type="evidence" value="ECO:0007669"/>
    <property type="project" value="TreeGrafter"/>
</dbReference>
<dbReference type="Gene3D" id="2.60.40.150">
    <property type="entry name" value="C2 domain"/>
    <property type="match status" value="2"/>
</dbReference>
<dbReference type="Proteomes" id="UP001460270">
    <property type="component" value="Unassembled WGS sequence"/>
</dbReference>
<dbReference type="GO" id="GO:0005544">
    <property type="term" value="F:calcium-dependent phospholipid binding"/>
    <property type="evidence" value="ECO:0007669"/>
    <property type="project" value="TreeGrafter"/>
</dbReference>
<reference evidence="4" key="1">
    <citation type="submission" date="2024-04" db="EMBL/GenBank/DDBJ databases">
        <title>Salinicola lusitanus LLJ914,a marine bacterium isolated from the Okinawa Trough.</title>
        <authorList>
            <person name="Li J."/>
        </authorList>
    </citation>
    <scope>NUCLEOTIDE SEQUENCE [LARGE SCALE GENOMIC DNA]</scope>
</reference>
<protein>
    <recommendedName>
        <fullName evidence="2">C2 domain-containing protein</fullName>
    </recommendedName>
</protein>
<dbReference type="GO" id="GO:0000149">
    <property type="term" value="F:SNARE binding"/>
    <property type="evidence" value="ECO:0007669"/>
    <property type="project" value="TreeGrafter"/>
</dbReference>
<dbReference type="GO" id="GO:0030276">
    <property type="term" value="F:clathrin binding"/>
    <property type="evidence" value="ECO:0007669"/>
    <property type="project" value="TreeGrafter"/>
</dbReference>
<comment type="caution">
    <text evidence="3">The sequence shown here is derived from an EMBL/GenBank/DDBJ whole genome shotgun (WGS) entry which is preliminary data.</text>
</comment>